<dbReference type="PRINTS" id="PR00080">
    <property type="entry name" value="SDRFAMILY"/>
</dbReference>
<sequence>MHNKTVLITGANSGMGLATTVALAQQGAKVIMLCRSKQRGEQALAEARRQSGSKLIELMLCDLASLASIRTFAAAFLAKHDVLDVLVNNAGVVTVKRKTTADGFESMMGVNHLGHFLLTQLLLDAIIRAPQGRIVNVSSGAHKIGRIDWANPHLQRGFRVWNGYAQSKLANILFTRELAKRLAGTSATANSLHPGAVATNIGVDRDTGFGKAVHAMMRPFFLTAAQGADTAVFLATSPDVQTVSGEYFYRRAIAPVSARAKDDALARQLWAWSEEQVGLTSGKH</sequence>
<dbReference type="Pfam" id="PF00106">
    <property type="entry name" value="adh_short"/>
    <property type="match status" value="1"/>
</dbReference>
<dbReference type="PRINTS" id="PR00081">
    <property type="entry name" value="GDHRDH"/>
</dbReference>
<keyword evidence="4" id="KW-1185">Reference proteome</keyword>
<reference evidence="3" key="1">
    <citation type="submission" date="2022-01" db="EMBL/GenBank/DDBJ databases">
        <authorList>
            <person name="Criscuolo A."/>
        </authorList>
    </citation>
    <scope>NUCLEOTIDE SEQUENCE</scope>
    <source>
        <strain evidence="3">CIP111891</strain>
    </source>
</reference>
<name>A0ABM9CQ45_9BACL</name>
<evidence type="ECO:0000313" key="4">
    <source>
        <dbReference type="Proteomes" id="UP000838821"/>
    </source>
</evidence>
<dbReference type="InterPro" id="IPR002347">
    <property type="entry name" value="SDR_fam"/>
</dbReference>
<dbReference type="EMBL" id="CAKMMW010000017">
    <property type="protein sequence ID" value="CAH1219173.1"/>
    <property type="molecule type" value="Genomic_DNA"/>
</dbReference>
<dbReference type="PANTHER" id="PTHR43157:SF31">
    <property type="entry name" value="PHOSPHATIDYLINOSITOL-GLYCAN BIOSYNTHESIS CLASS F PROTEIN"/>
    <property type="match status" value="1"/>
</dbReference>
<dbReference type="PANTHER" id="PTHR43157">
    <property type="entry name" value="PHOSPHATIDYLINOSITOL-GLYCAN BIOSYNTHESIS CLASS F PROTEIN-RELATED"/>
    <property type="match status" value="1"/>
</dbReference>
<dbReference type="InterPro" id="IPR036291">
    <property type="entry name" value="NAD(P)-bd_dom_sf"/>
</dbReference>
<dbReference type="CDD" id="cd05327">
    <property type="entry name" value="retinol-DH_like_SDR_c_like"/>
    <property type="match status" value="1"/>
</dbReference>
<evidence type="ECO:0000256" key="1">
    <source>
        <dbReference type="ARBA" id="ARBA00023002"/>
    </source>
</evidence>
<keyword evidence="1 3" id="KW-0560">Oxidoreductase</keyword>
<dbReference type="EC" id="1.3.1.87" evidence="3"/>
<dbReference type="SUPFAM" id="SSF51735">
    <property type="entry name" value="NAD(P)-binding Rossmann-fold domains"/>
    <property type="match status" value="1"/>
</dbReference>
<evidence type="ECO:0000313" key="3">
    <source>
        <dbReference type="EMBL" id="CAH1219173.1"/>
    </source>
</evidence>
<dbReference type="GO" id="GO:0018498">
    <property type="term" value="F:2,3-dihydroxy-2,3-dihydro-phenylpropionate dehydrogenase activity"/>
    <property type="evidence" value="ECO:0007669"/>
    <property type="project" value="UniProtKB-EC"/>
</dbReference>
<proteinExistence type="inferred from homology"/>
<organism evidence="3 4">
    <name type="scientific">Paenibacillus allorhizoplanae</name>
    <dbReference type="NCBI Taxonomy" id="2905648"/>
    <lineage>
        <taxon>Bacteria</taxon>
        <taxon>Bacillati</taxon>
        <taxon>Bacillota</taxon>
        <taxon>Bacilli</taxon>
        <taxon>Bacillales</taxon>
        <taxon>Paenibacillaceae</taxon>
        <taxon>Paenibacillus</taxon>
    </lineage>
</organism>
<accession>A0ABM9CQ45</accession>
<dbReference type="RefSeq" id="WP_236290998.1">
    <property type="nucleotide sequence ID" value="NZ_CAKMMW010000017.1"/>
</dbReference>
<dbReference type="Gene3D" id="3.40.50.720">
    <property type="entry name" value="NAD(P)-binding Rossmann-like Domain"/>
    <property type="match status" value="1"/>
</dbReference>
<dbReference type="Proteomes" id="UP000838821">
    <property type="component" value="Unassembled WGS sequence"/>
</dbReference>
<comment type="caution">
    <text evidence="3">The sequence shown here is derived from an EMBL/GenBank/DDBJ whole genome shotgun (WGS) entry which is preliminary data.</text>
</comment>
<protein>
    <submittedName>
        <fullName evidence="3">3-phenylpropionate-dihydrodiol/cinnamic acid-dihydrodiol dehydrogenase</fullName>
        <ecNumber evidence="3">1.3.1.87</ecNumber>
    </submittedName>
</protein>
<evidence type="ECO:0000256" key="2">
    <source>
        <dbReference type="RuleBase" id="RU000363"/>
    </source>
</evidence>
<comment type="similarity">
    <text evidence="2">Belongs to the short-chain dehydrogenases/reductases (SDR) family.</text>
</comment>
<gene>
    <name evidence="3" type="primary">hcaB_2</name>
    <name evidence="3" type="ORF">PAECIP111891_04858</name>
</gene>